<dbReference type="InterPro" id="IPR038765">
    <property type="entry name" value="Papain-like_cys_pep_sf"/>
</dbReference>
<dbReference type="EMBL" id="CAJNOQ010008944">
    <property type="protein sequence ID" value="CAF1211091.1"/>
    <property type="molecule type" value="Genomic_DNA"/>
</dbReference>
<dbReference type="InterPro" id="IPR000668">
    <property type="entry name" value="Peptidase_C1A_C"/>
</dbReference>
<dbReference type="GO" id="GO:0008234">
    <property type="term" value="F:cysteine-type peptidase activity"/>
    <property type="evidence" value="ECO:0007669"/>
    <property type="project" value="InterPro"/>
</dbReference>
<dbReference type="EMBL" id="CAJOBA010035961">
    <property type="protein sequence ID" value="CAF4014207.1"/>
    <property type="molecule type" value="Genomic_DNA"/>
</dbReference>
<evidence type="ECO:0000256" key="1">
    <source>
        <dbReference type="SAM" id="MobiDB-lite"/>
    </source>
</evidence>
<evidence type="ECO:0000313" key="6">
    <source>
        <dbReference type="EMBL" id="CAF4014207.1"/>
    </source>
</evidence>
<sequence length="663" mass="77069">MAFALLFNRRTREYYRLDGCRRSKCKPPKLGVVPFFSHISQYQLPSGVDLRPMLNQIEQNRTTGSSVGNALAAIYEYFYVRTHHQRKAFSRLFIYYNARRLEDECSTQDTLRHATESDSGADIQFSIASLVQFGCCDESLWPYENSWVNVKPLDKAYQGAKPYVVQECSRLSNDIIELKECLAQGYPFVIAIKIFNSFAANHHGFVPMPKINEKMSIYRHAVVCVGYIDEQNVFIIRNSHGEQWGAGGYGFLPYEYVADTELTKDLWTIKSITNMTRLNIHQGQATWIQSLSHSASQHRMARELINDKQDWDMVYKAQDGQEINTNRENFKYKLGRTPRIQSADVFRYSNLREEQNVPHHYRNHKVKQTSPSPARDNQHHSRRSSSSSYRRRTHRSRERQHRHRRHSRETPFVPDQQHRHRRHSRETPFVPDQQHRHRRHSRETPFVPGQQYRLQRHARETSFVPDQQRHLQRHSRETPFVPDQQRHLQRHSRETPFVPGQQSSFVPNQHSPFVPGQQPSFAPNQHSPFVPGPQPSFTPNQHSPFVPGQQPSFVPEQQPSFAPNQRSPFVPEQQPSFAPNQHSPFVPEQQPSFASGPPFGQIFEFQLESNMGTMSNMVPFQMDSTTFLTPTMNSPIMNNPFVGNQPSVGVFNNPFAPVFYTSF</sequence>
<evidence type="ECO:0000259" key="2">
    <source>
        <dbReference type="Pfam" id="PF00112"/>
    </source>
</evidence>
<reference evidence="4" key="1">
    <citation type="submission" date="2021-02" db="EMBL/GenBank/DDBJ databases">
        <authorList>
            <person name="Nowell W R."/>
        </authorList>
    </citation>
    <scope>NUCLEOTIDE SEQUENCE</scope>
</reference>
<accession>A0A814X447</accession>
<dbReference type="EMBL" id="CAJNOK010014428">
    <property type="protein sequence ID" value="CAF1204633.1"/>
    <property type="molecule type" value="Genomic_DNA"/>
</dbReference>
<organism evidence="4 7">
    <name type="scientific">Didymodactylos carnosus</name>
    <dbReference type="NCBI Taxonomy" id="1234261"/>
    <lineage>
        <taxon>Eukaryota</taxon>
        <taxon>Metazoa</taxon>
        <taxon>Spiralia</taxon>
        <taxon>Gnathifera</taxon>
        <taxon>Rotifera</taxon>
        <taxon>Eurotatoria</taxon>
        <taxon>Bdelloidea</taxon>
        <taxon>Philodinida</taxon>
        <taxon>Philodinidae</taxon>
        <taxon>Didymodactylos</taxon>
    </lineage>
</organism>
<proteinExistence type="predicted"/>
<dbReference type="SUPFAM" id="SSF54001">
    <property type="entry name" value="Cysteine proteinases"/>
    <property type="match status" value="1"/>
</dbReference>
<dbReference type="CDD" id="cd02619">
    <property type="entry name" value="Peptidase_C1"/>
    <property type="match status" value="1"/>
</dbReference>
<dbReference type="AlphaFoldDB" id="A0A814X447"/>
<dbReference type="OrthoDB" id="640249at2759"/>
<evidence type="ECO:0000313" key="5">
    <source>
        <dbReference type="EMBL" id="CAF3975066.1"/>
    </source>
</evidence>
<name>A0A814X447_9BILA</name>
<feature type="compositionally biased region" description="Basic residues" evidence="1">
    <location>
        <begin position="389"/>
        <end position="407"/>
    </location>
</feature>
<comment type="caution">
    <text evidence="4">The sequence shown here is derived from an EMBL/GenBank/DDBJ whole genome shotgun (WGS) entry which is preliminary data.</text>
</comment>
<dbReference type="Pfam" id="PF00112">
    <property type="entry name" value="Peptidase_C1"/>
    <property type="match status" value="1"/>
</dbReference>
<dbReference type="GO" id="GO:0006508">
    <property type="term" value="P:proteolysis"/>
    <property type="evidence" value="ECO:0007669"/>
    <property type="project" value="InterPro"/>
</dbReference>
<dbReference type="Gene3D" id="3.90.70.10">
    <property type="entry name" value="Cysteine proteinases"/>
    <property type="match status" value="1"/>
</dbReference>
<evidence type="ECO:0000313" key="7">
    <source>
        <dbReference type="Proteomes" id="UP000663829"/>
    </source>
</evidence>
<dbReference type="Proteomes" id="UP000681722">
    <property type="component" value="Unassembled WGS sequence"/>
</dbReference>
<keyword evidence="7" id="KW-1185">Reference proteome</keyword>
<evidence type="ECO:0000313" key="3">
    <source>
        <dbReference type="EMBL" id="CAF1204633.1"/>
    </source>
</evidence>
<evidence type="ECO:0000313" key="4">
    <source>
        <dbReference type="EMBL" id="CAF1211091.1"/>
    </source>
</evidence>
<dbReference type="EMBL" id="CAJOBC010008945">
    <property type="protein sequence ID" value="CAF3975066.1"/>
    <property type="molecule type" value="Genomic_DNA"/>
</dbReference>
<feature type="region of interest" description="Disordered" evidence="1">
    <location>
        <begin position="353"/>
        <end position="584"/>
    </location>
</feature>
<feature type="compositionally biased region" description="Polar residues" evidence="1">
    <location>
        <begin position="537"/>
        <end position="584"/>
    </location>
</feature>
<dbReference type="Proteomes" id="UP000682733">
    <property type="component" value="Unassembled WGS sequence"/>
</dbReference>
<protein>
    <recommendedName>
        <fullName evidence="2">Peptidase C1A papain C-terminal domain-containing protein</fullName>
    </recommendedName>
</protein>
<feature type="domain" description="Peptidase C1A papain C-terminal" evidence="2">
    <location>
        <begin position="133"/>
        <end position="250"/>
    </location>
</feature>
<gene>
    <name evidence="4" type="ORF">GPM918_LOCUS24213</name>
    <name evidence="3" type="ORF">OVA965_LOCUS24154</name>
    <name evidence="5" type="ORF">SRO942_LOCUS24212</name>
    <name evidence="6" type="ORF">TMI583_LOCUS24874</name>
</gene>
<feature type="compositionally biased region" description="Polar residues" evidence="1">
    <location>
        <begin position="500"/>
        <end position="527"/>
    </location>
</feature>
<dbReference type="Proteomes" id="UP000677228">
    <property type="component" value="Unassembled WGS sequence"/>
</dbReference>
<dbReference type="Proteomes" id="UP000663829">
    <property type="component" value="Unassembled WGS sequence"/>
</dbReference>